<protein>
    <recommendedName>
        <fullName evidence="1">Putative restriction endonuclease domain-containing protein</fullName>
    </recommendedName>
</protein>
<comment type="caution">
    <text evidence="2">The sequence shown here is derived from an EMBL/GenBank/DDBJ whole genome shotgun (WGS) entry which is preliminary data.</text>
</comment>
<accession>W4M4Y8</accession>
<feature type="non-terminal residue" evidence="2">
    <location>
        <position position="1"/>
    </location>
</feature>
<dbReference type="EMBL" id="AZHX01000998">
    <property type="protein sequence ID" value="ETX05265.1"/>
    <property type="molecule type" value="Genomic_DNA"/>
</dbReference>
<name>W4M4Y8_9BACT</name>
<dbReference type="InterPro" id="IPR012296">
    <property type="entry name" value="Nuclease_put_TT1808"/>
</dbReference>
<dbReference type="Proteomes" id="UP000019140">
    <property type="component" value="Unassembled WGS sequence"/>
</dbReference>
<proteinExistence type="predicted"/>
<dbReference type="PANTHER" id="PTHR47152:SF2">
    <property type="entry name" value="SLR2084 PROTEIN"/>
    <property type="match status" value="1"/>
</dbReference>
<sequence length="98" mass="10982">TVDPPPDLVIEVDITHLSLNKLPLYAAIGVTEVWRYDGASVTIYTLAQDAYTSSETSHVLPSVTSAVLTQFIAESRELRRPDWLRRVREWAQSQAALD</sequence>
<keyword evidence="3" id="KW-1185">Reference proteome</keyword>
<organism evidence="2 3">
    <name type="scientific">Candidatus Entotheonella gemina</name>
    <dbReference type="NCBI Taxonomy" id="1429439"/>
    <lineage>
        <taxon>Bacteria</taxon>
        <taxon>Pseudomonadati</taxon>
        <taxon>Nitrospinota/Tectimicrobiota group</taxon>
        <taxon>Candidatus Tectimicrobiota</taxon>
        <taxon>Candidatus Entotheonellia</taxon>
        <taxon>Candidatus Entotheonellales</taxon>
        <taxon>Candidatus Entotheonellaceae</taxon>
        <taxon>Candidatus Entotheonella</taxon>
    </lineage>
</organism>
<dbReference type="HOGENOM" id="CLU_2325525_0_0_7"/>
<dbReference type="AlphaFoldDB" id="W4M4Y8"/>
<reference evidence="2 3" key="1">
    <citation type="journal article" date="2014" name="Nature">
        <title>An environmental bacterial taxon with a large and distinct metabolic repertoire.</title>
        <authorList>
            <person name="Wilson M.C."/>
            <person name="Mori T."/>
            <person name="Ruckert C."/>
            <person name="Uria A.R."/>
            <person name="Helf M.J."/>
            <person name="Takada K."/>
            <person name="Gernert C."/>
            <person name="Steffens U.A."/>
            <person name="Heycke N."/>
            <person name="Schmitt S."/>
            <person name="Rinke C."/>
            <person name="Helfrich E.J."/>
            <person name="Brachmann A.O."/>
            <person name="Gurgui C."/>
            <person name="Wakimoto T."/>
            <person name="Kracht M."/>
            <person name="Crusemann M."/>
            <person name="Hentschel U."/>
            <person name="Abe I."/>
            <person name="Matsunaga S."/>
            <person name="Kalinowski J."/>
            <person name="Takeyama H."/>
            <person name="Piel J."/>
        </authorList>
    </citation>
    <scope>NUCLEOTIDE SEQUENCE [LARGE SCALE GENOMIC DNA]</scope>
    <source>
        <strain evidence="3">TSY2</strain>
    </source>
</reference>
<dbReference type="PANTHER" id="PTHR47152">
    <property type="entry name" value="SLR2084 PROTEIN-RELATED"/>
    <property type="match status" value="1"/>
</dbReference>
<feature type="domain" description="Putative restriction endonuclease" evidence="1">
    <location>
        <begin position="3"/>
        <end position="63"/>
    </location>
</feature>
<evidence type="ECO:0000313" key="3">
    <source>
        <dbReference type="Proteomes" id="UP000019140"/>
    </source>
</evidence>
<evidence type="ECO:0000313" key="2">
    <source>
        <dbReference type="EMBL" id="ETX05265.1"/>
    </source>
</evidence>
<dbReference type="InterPro" id="IPR008538">
    <property type="entry name" value="Uma2"/>
</dbReference>
<gene>
    <name evidence="2" type="ORF">ETSY2_23990</name>
</gene>
<dbReference type="Pfam" id="PF05685">
    <property type="entry name" value="Uma2"/>
    <property type="match status" value="1"/>
</dbReference>
<evidence type="ECO:0000259" key="1">
    <source>
        <dbReference type="Pfam" id="PF05685"/>
    </source>
</evidence>
<dbReference type="Gene3D" id="3.90.1570.10">
    <property type="entry name" value="tt1808, chain A"/>
    <property type="match status" value="1"/>
</dbReference>